<dbReference type="Gene3D" id="3.90.550.10">
    <property type="entry name" value="Spore Coat Polysaccharide Biosynthesis Protein SpsA, Chain A"/>
    <property type="match status" value="1"/>
</dbReference>
<comment type="pathway">
    <text evidence="1">Cell wall biogenesis; cell wall polysaccharide biosynthesis.</text>
</comment>
<proteinExistence type="inferred from homology"/>
<gene>
    <name evidence="6" type="ORF">PRECH8_23480</name>
</gene>
<keyword evidence="3" id="KW-0328">Glycosyltransferase</keyword>
<name>A0A916VG60_9BACL</name>
<dbReference type="Proteomes" id="UP000654993">
    <property type="component" value="Unassembled WGS sequence"/>
</dbReference>
<keyword evidence="4 6" id="KW-0808">Transferase</keyword>
<dbReference type="CDD" id="cd04186">
    <property type="entry name" value="GT_2_like_c"/>
    <property type="match status" value="1"/>
</dbReference>
<dbReference type="PANTHER" id="PTHR43179:SF12">
    <property type="entry name" value="GALACTOFURANOSYLTRANSFERASE GLFT2"/>
    <property type="match status" value="1"/>
</dbReference>
<comment type="similarity">
    <text evidence="2">Belongs to the glycosyltransferase 2 family.</text>
</comment>
<reference evidence="6" key="1">
    <citation type="submission" date="2020-08" db="EMBL/GenBank/DDBJ databases">
        <authorList>
            <person name="Uke A."/>
            <person name="Chhe C."/>
            <person name="Baramee S."/>
            <person name="Kosugi A."/>
        </authorList>
    </citation>
    <scope>NUCLEOTIDE SEQUENCE</scope>
    <source>
        <strain evidence="6">DA-C8</strain>
    </source>
</reference>
<accession>A0A916VG60</accession>
<evidence type="ECO:0000256" key="3">
    <source>
        <dbReference type="ARBA" id="ARBA00022676"/>
    </source>
</evidence>
<sequence>MLTSIVIPSYNEADMLSECLESIKQHTPEPHEIIVVDNGSRDHTVDVCRAYRCKFIRFPENRGFPIACNAGLRLASGDLLMLLNNDVLVASRWLRNMQDCLLEEAGAGIVGPYTNYASGQQRVRQLPYTTVEEYKKMSRAMNAPDPSRRIEVDRLVGFCMLFRRELMQKIGLLEERYTPGHYEDDDYCHRARQAGYKLLIAGDVFIHHRGSASFRKQKSRQLKNILTRNRKLFMSKWGYDPRSLIRNER</sequence>
<feature type="domain" description="Glycosyltransferase 2-like" evidence="5">
    <location>
        <begin position="4"/>
        <end position="170"/>
    </location>
</feature>
<evidence type="ECO:0000313" key="7">
    <source>
        <dbReference type="Proteomes" id="UP000654993"/>
    </source>
</evidence>
<dbReference type="EMBL" id="BMAQ01000033">
    <property type="protein sequence ID" value="GFR39052.1"/>
    <property type="molecule type" value="Genomic_DNA"/>
</dbReference>
<dbReference type="Pfam" id="PF00535">
    <property type="entry name" value="Glycos_transf_2"/>
    <property type="match status" value="1"/>
</dbReference>
<dbReference type="PANTHER" id="PTHR43179">
    <property type="entry name" value="RHAMNOSYLTRANSFERASE WBBL"/>
    <property type="match status" value="1"/>
</dbReference>
<keyword evidence="7" id="KW-1185">Reference proteome</keyword>
<organism evidence="6 7">
    <name type="scientific">Insulibacter thermoxylanivorax</name>
    <dbReference type="NCBI Taxonomy" id="2749268"/>
    <lineage>
        <taxon>Bacteria</taxon>
        <taxon>Bacillati</taxon>
        <taxon>Bacillota</taxon>
        <taxon>Bacilli</taxon>
        <taxon>Bacillales</taxon>
        <taxon>Paenibacillaceae</taxon>
        <taxon>Insulibacter</taxon>
    </lineage>
</organism>
<evidence type="ECO:0000313" key="6">
    <source>
        <dbReference type="EMBL" id="GFR39052.1"/>
    </source>
</evidence>
<dbReference type="InterPro" id="IPR001173">
    <property type="entry name" value="Glyco_trans_2-like"/>
</dbReference>
<evidence type="ECO:0000256" key="2">
    <source>
        <dbReference type="ARBA" id="ARBA00006739"/>
    </source>
</evidence>
<dbReference type="InterPro" id="IPR029044">
    <property type="entry name" value="Nucleotide-diphossugar_trans"/>
</dbReference>
<reference evidence="6" key="2">
    <citation type="journal article" date="2021" name="Data Brief">
        <title>Draft genome sequence data of the facultative, thermophilic, xylanolytic bacterium Paenibacillus sp. strain DA-C8.</title>
        <authorList>
            <person name="Chhe C."/>
            <person name="Uke A."/>
            <person name="Baramee S."/>
            <person name="Ungkulpasvich U."/>
            <person name="Tachaapaikoon C."/>
            <person name="Pason P."/>
            <person name="Waeonukul R."/>
            <person name="Ratanakhanokchai K."/>
            <person name="Kosugi A."/>
        </authorList>
    </citation>
    <scope>NUCLEOTIDE SEQUENCE</scope>
    <source>
        <strain evidence="6">DA-C8</strain>
    </source>
</reference>
<dbReference type="RefSeq" id="WP_308808489.1">
    <property type="nucleotide sequence ID" value="NZ_BMAQ01000033.1"/>
</dbReference>
<protein>
    <submittedName>
        <fullName evidence="6">Glycosyl transferase</fullName>
    </submittedName>
</protein>
<dbReference type="GO" id="GO:0016757">
    <property type="term" value="F:glycosyltransferase activity"/>
    <property type="evidence" value="ECO:0007669"/>
    <property type="project" value="UniProtKB-KW"/>
</dbReference>
<evidence type="ECO:0000256" key="4">
    <source>
        <dbReference type="ARBA" id="ARBA00022679"/>
    </source>
</evidence>
<dbReference type="AlphaFoldDB" id="A0A916VG60"/>
<evidence type="ECO:0000256" key="1">
    <source>
        <dbReference type="ARBA" id="ARBA00004776"/>
    </source>
</evidence>
<evidence type="ECO:0000259" key="5">
    <source>
        <dbReference type="Pfam" id="PF00535"/>
    </source>
</evidence>
<comment type="caution">
    <text evidence="6">The sequence shown here is derived from an EMBL/GenBank/DDBJ whole genome shotgun (WGS) entry which is preliminary data.</text>
</comment>
<dbReference type="SUPFAM" id="SSF53448">
    <property type="entry name" value="Nucleotide-diphospho-sugar transferases"/>
    <property type="match status" value="1"/>
</dbReference>